<keyword evidence="4" id="KW-1133">Transmembrane helix</keyword>
<dbReference type="EMBL" id="NHOQ01002899">
    <property type="protein sequence ID" value="PWA13926.1"/>
    <property type="molecule type" value="Genomic_DNA"/>
</dbReference>
<keyword evidence="6" id="KW-1185">Reference proteome</keyword>
<feature type="non-terminal residue" evidence="5">
    <location>
        <position position="205"/>
    </location>
</feature>
<dbReference type="InterPro" id="IPR004156">
    <property type="entry name" value="OATP"/>
</dbReference>
<dbReference type="GO" id="GO:0016323">
    <property type="term" value="C:basolateral plasma membrane"/>
    <property type="evidence" value="ECO:0007669"/>
    <property type="project" value="TreeGrafter"/>
</dbReference>
<comment type="subcellular location">
    <subcellularLocation>
        <location evidence="1">Membrane</location>
        <topology evidence="1">Multi-pass membrane protein</topology>
    </subcellularLocation>
</comment>
<evidence type="ECO:0000313" key="5">
    <source>
        <dbReference type="EMBL" id="PWA13926.1"/>
    </source>
</evidence>
<feature type="region of interest" description="Disordered" evidence="3">
    <location>
        <begin position="41"/>
        <end position="80"/>
    </location>
</feature>
<evidence type="ECO:0000313" key="6">
    <source>
        <dbReference type="Proteomes" id="UP000250572"/>
    </source>
</evidence>
<dbReference type="PANTHER" id="PTHR11388">
    <property type="entry name" value="ORGANIC ANION TRANSPORTER"/>
    <property type="match status" value="1"/>
</dbReference>
<dbReference type="GO" id="GO:0015347">
    <property type="term" value="F:sodium-independent organic anion transmembrane transporter activity"/>
    <property type="evidence" value="ECO:0007669"/>
    <property type="project" value="TreeGrafter"/>
</dbReference>
<dbReference type="PANTHER" id="PTHR11388:SF142">
    <property type="entry name" value="SOLUTE CARRIER ORGANIC ANION TRANSPORTER FAMILY MEMBER 5A1"/>
    <property type="match status" value="1"/>
</dbReference>
<keyword evidence="4" id="KW-0472">Membrane</keyword>
<evidence type="ECO:0000256" key="3">
    <source>
        <dbReference type="SAM" id="MobiDB-lite"/>
    </source>
</evidence>
<name>A0A315UPL9_GAMAF</name>
<dbReference type="GO" id="GO:0043252">
    <property type="term" value="P:sodium-independent organic anion transport"/>
    <property type="evidence" value="ECO:0007669"/>
    <property type="project" value="TreeGrafter"/>
</dbReference>
<sequence>MIRVQAGRFTPGVAEWSGFLLCAVAMLLVIFPMFTFPKKLPPRHKKKKRRKKLSLDDMSSDDDVLKEKSNNSKQQTATSSMGFGKDIKDLPKAAVRILSNVTFVFVSLSYTAESAIVTAFITFIPKFIESQFGIPASNASIYTGKKLRGGTVSGWAPRFLPGLHGFCLGSTVSAWAPRFLPGLHGFCLGSTLAVLRGLPLAVCCH</sequence>
<dbReference type="Pfam" id="PF03137">
    <property type="entry name" value="OATP"/>
    <property type="match status" value="1"/>
</dbReference>
<dbReference type="Gene3D" id="1.20.1250.20">
    <property type="entry name" value="MFS general substrate transporter like domains"/>
    <property type="match status" value="1"/>
</dbReference>
<evidence type="ECO:0000256" key="1">
    <source>
        <dbReference type="ARBA" id="ARBA00004141"/>
    </source>
</evidence>
<dbReference type="AlphaFoldDB" id="A0A315UPL9"/>
<evidence type="ECO:0000256" key="4">
    <source>
        <dbReference type="SAM" id="Phobius"/>
    </source>
</evidence>
<keyword evidence="2" id="KW-1015">Disulfide bond</keyword>
<proteinExistence type="predicted"/>
<keyword evidence="4" id="KW-0812">Transmembrane</keyword>
<gene>
    <name evidence="5" type="ORF">CCH79_00018105</name>
</gene>
<feature type="compositionally biased region" description="Basic residues" evidence="3">
    <location>
        <begin position="41"/>
        <end position="52"/>
    </location>
</feature>
<organism evidence="5 6">
    <name type="scientific">Gambusia affinis</name>
    <name type="common">Western mosquitofish</name>
    <name type="synonym">Heterandria affinis</name>
    <dbReference type="NCBI Taxonomy" id="33528"/>
    <lineage>
        <taxon>Eukaryota</taxon>
        <taxon>Metazoa</taxon>
        <taxon>Chordata</taxon>
        <taxon>Craniata</taxon>
        <taxon>Vertebrata</taxon>
        <taxon>Euteleostomi</taxon>
        <taxon>Actinopterygii</taxon>
        <taxon>Neopterygii</taxon>
        <taxon>Teleostei</taxon>
        <taxon>Neoteleostei</taxon>
        <taxon>Acanthomorphata</taxon>
        <taxon>Ovalentaria</taxon>
        <taxon>Atherinomorphae</taxon>
        <taxon>Cyprinodontiformes</taxon>
        <taxon>Poeciliidae</taxon>
        <taxon>Poeciliinae</taxon>
        <taxon>Gambusia</taxon>
    </lineage>
</organism>
<comment type="caution">
    <text evidence="5">The sequence shown here is derived from an EMBL/GenBank/DDBJ whole genome shotgun (WGS) entry which is preliminary data.</text>
</comment>
<dbReference type="Proteomes" id="UP000250572">
    <property type="component" value="Unassembled WGS sequence"/>
</dbReference>
<feature type="compositionally biased region" description="Polar residues" evidence="3">
    <location>
        <begin position="71"/>
        <end position="80"/>
    </location>
</feature>
<accession>A0A315UPL9</accession>
<reference evidence="5 6" key="1">
    <citation type="journal article" date="2018" name="G3 (Bethesda)">
        <title>A High-Quality Reference Genome for the Invasive Mosquitofish Gambusia affinis Using a Chicago Library.</title>
        <authorList>
            <person name="Hoffberg S.L."/>
            <person name="Troendle N.J."/>
            <person name="Glenn T.C."/>
            <person name="Mahmud O."/>
            <person name="Louha S."/>
            <person name="Chalopin D."/>
            <person name="Bennetzen J.L."/>
            <person name="Mauricio R."/>
        </authorList>
    </citation>
    <scope>NUCLEOTIDE SEQUENCE [LARGE SCALE GENOMIC DNA]</scope>
    <source>
        <strain evidence="5">NE01/NJP1002.9</strain>
        <tissue evidence="5">Muscle</tissue>
    </source>
</reference>
<protein>
    <submittedName>
        <fullName evidence="5">Uncharacterized protein</fullName>
    </submittedName>
</protein>
<feature type="transmembrane region" description="Helical" evidence="4">
    <location>
        <begin position="16"/>
        <end position="36"/>
    </location>
</feature>
<evidence type="ECO:0000256" key="2">
    <source>
        <dbReference type="ARBA" id="ARBA00023157"/>
    </source>
</evidence>
<dbReference type="InterPro" id="IPR036259">
    <property type="entry name" value="MFS_trans_sf"/>
</dbReference>
<dbReference type="SUPFAM" id="SSF103473">
    <property type="entry name" value="MFS general substrate transporter"/>
    <property type="match status" value="1"/>
</dbReference>